<feature type="signal peptide" evidence="10">
    <location>
        <begin position="1"/>
        <end position="23"/>
    </location>
</feature>
<evidence type="ECO:0000256" key="3">
    <source>
        <dbReference type="ARBA" id="ARBA00022729"/>
    </source>
</evidence>
<dbReference type="Proteomes" id="UP000028181">
    <property type="component" value="Plasmid pHAMBI540a"/>
</dbReference>
<evidence type="ECO:0000256" key="2">
    <source>
        <dbReference type="ARBA" id="ARBA00009209"/>
    </source>
</evidence>
<keyword evidence="6 9" id="KW-0326">Glycosidase</keyword>
<evidence type="ECO:0000256" key="10">
    <source>
        <dbReference type="SAM" id="SignalP"/>
    </source>
</evidence>
<protein>
    <recommendedName>
        <fullName evidence="9">Glucanase</fullName>
        <ecNumber evidence="9">3.2.1.-</ecNumber>
    </recommendedName>
</protein>
<dbReference type="PATRIC" id="fig|1028800.3.peg.5182"/>
<accession>A0A068SYG6</accession>
<reference evidence="12" key="1">
    <citation type="journal article" date="2014" name="BMC Genomics">
        <title>Genome sequencing of two Neorhizobium galegae strains reveals a noeT gene responsible for the unusual acetylation of the nodulation factors.</title>
        <authorList>
            <person name="Osterman J."/>
            <person name="Marsh J."/>
            <person name="Laine P.K."/>
            <person name="Zeng Z."/>
            <person name="Alatalo E."/>
            <person name="Sullivan J.T."/>
            <person name="Young J.P."/>
            <person name="Thomas-Oates J."/>
            <person name="Paulin L."/>
            <person name="Lindstrom K."/>
        </authorList>
    </citation>
    <scope>NUCLEOTIDE SEQUENCE [LARGE SCALE GENOMIC DNA]</scope>
    <source>
        <strain evidence="12">HAMBI 540</strain>
    </source>
</reference>
<feature type="active site" description="Nucleophile" evidence="8">
    <location>
        <position position="116"/>
    </location>
</feature>
<comment type="similarity">
    <text evidence="2 9">Belongs to the glycosyl hydrolase 8 (cellulase D) family.</text>
</comment>
<gene>
    <name evidence="11" type="ORF">RG540_PA05620</name>
</gene>
<evidence type="ECO:0000256" key="8">
    <source>
        <dbReference type="PROSITE-ProRule" id="PRU10058"/>
    </source>
</evidence>
<dbReference type="InterPro" id="IPR002037">
    <property type="entry name" value="Glyco_hydro_8"/>
</dbReference>
<evidence type="ECO:0000256" key="1">
    <source>
        <dbReference type="ARBA" id="ARBA00000966"/>
    </source>
</evidence>
<keyword evidence="3 10" id="KW-0732">Signal</keyword>
<evidence type="ECO:0000313" key="11">
    <source>
        <dbReference type="EMBL" id="CDN51238.1"/>
    </source>
</evidence>
<dbReference type="PROSITE" id="PS00812">
    <property type="entry name" value="GLYCOSYL_HYDROL_F8"/>
    <property type="match status" value="1"/>
</dbReference>
<dbReference type="HOGENOM" id="CLU_037297_1_0_5"/>
<evidence type="ECO:0000256" key="4">
    <source>
        <dbReference type="ARBA" id="ARBA00022801"/>
    </source>
</evidence>
<keyword evidence="5" id="KW-0136">Cellulose degradation</keyword>
<dbReference type="PRINTS" id="PR00735">
    <property type="entry name" value="GLHYDRLASE8"/>
</dbReference>
<evidence type="ECO:0000313" key="12">
    <source>
        <dbReference type="Proteomes" id="UP000028181"/>
    </source>
</evidence>
<evidence type="ECO:0000256" key="7">
    <source>
        <dbReference type="ARBA" id="ARBA00023326"/>
    </source>
</evidence>
<dbReference type="InterPro" id="IPR012341">
    <property type="entry name" value="6hp_glycosidase-like_sf"/>
</dbReference>
<dbReference type="AlphaFoldDB" id="A0A068SYG6"/>
<geneLocation type="plasmid" evidence="12">
    <name>II</name>
</geneLocation>
<dbReference type="Gene3D" id="1.50.10.10">
    <property type="match status" value="1"/>
</dbReference>
<dbReference type="GO" id="GO:0008810">
    <property type="term" value="F:cellulase activity"/>
    <property type="evidence" value="ECO:0007669"/>
    <property type="project" value="UniProtKB-EC"/>
</dbReference>
<keyword evidence="7 9" id="KW-0624">Polysaccharide degradation</keyword>
<dbReference type="GO" id="GO:0030245">
    <property type="term" value="P:cellulose catabolic process"/>
    <property type="evidence" value="ECO:0007669"/>
    <property type="project" value="UniProtKB-KW"/>
</dbReference>
<proteinExistence type="inferred from homology"/>
<dbReference type="eggNOG" id="COG3405">
    <property type="taxonomic scope" value="Bacteria"/>
</dbReference>
<dbReference type="Pfam" id="PF01270">
    <property type="entry name" value="Glyco_hydro_8"/>
    <property type="match status" value="1"/>
</dbReference>
<dbReference type="InterPro" id="IPR019834">
    <property type="entry name" value="Glyco_hydro_8_CS"/>
</dbReference>
<dbReference type="EMBL" id="HG938354">
    <property type="protein sequence ID" value="CDN51238.1"/>
    <property type="molecule type" value="Genomic_DNA"/>
</dbReference>
<organism evidence="11 12">
    <name type="scientific">Neorhizobium galegae bv. orientalis str. HAMBI 540</name>
    <dbReference type="NCBI Taxonomy" id="1028800"/>
    <lineage>
        <taxon>Bacteria</taxon>
        <taxon>Pseudomonadati</taxon>
        <taxon>Pseudomonadota</taxon>
        <taxon>Alphaproteobacteria</taxon>
        <taxon>Hyphomicrobiales</taxon>
        <taxon>Rhizobiaceae</taxon>
        <taxon>Rhizobium/Agrobacterium group</taxon>
        <taxon>Neorhizobium</taxon>
    </lineage>
</organism>
<dbReference type="KEGG" id="ngg:RG540_PA05620"/>
<keyword evidence="7 9" id="KW-0119">Carbohydrate metabolism</keyword>
<dbReference type="InterPro" id="IPR008928">
    <property type="entry name" value="6-hairpin_glycosidase_sf"/>
</dbReference>
<evidence type="ECO:0000256" key="5">
    <source>
        <dbReference type="ARBA" id="ARBA00023001"/>
    </source>
</evidence>
<dbReference type="SUPFAM" id="SSF48208">
    <property type="entry name" value="Six-hairpin glycosidases"/>
    <property type="match status" value="1"/>
</dbReference>
<evidence type="ECO:0000256" key="6">
    <source>
        <dbReference type="ARBA" id="ARBA00023295"/>
    </source>
</evidence>
<dbReference type="EC" id="3.2.1.-" evidence="9"/>
<name>A0A068SYG6_NEOGA</name>
<comment type="catalytic activity">
    <reaction evidence="1">
        <text>Endohydrolysis of (1-&gt;4)-beta-D-glucosidic linkages in cellulose, lichenin and cereal beta-D-glucans.</text>
        <dbReference type="EC" id="3.2.1.4"/>
    </reaction>
</comment>
<feature type="chain" id="PRO_5001656262" description="Glucanase" evidence="10">
    <location>
        <begin position="24"/>
        <end position="348"/>
    </location>
</feature>
<sequence>MMLRLITLVVCLTLLSSAGSTQAKEPLILGREWSAYKEKFLEPNGRIVDNGNGAISHSEGQGYGLLLAYLADSPSDFERIWSFTRTELLLRDDGLSAWKWEPDASPHVQDINNATDGDLLIAYALGLAGSRWKRMDFIQAAARMAQSILSKTVISAGGRTILLPGAIGFRAADRQDGPVVNPSYWIFEALPVMGILAPSDRWQALSDDGLALIRTLQIDPARLPPEWVSLKQHPVPAKGFEAHFSYNAIRIPLYLARSNINDPELMRGLMDAMVDEHGIPAVIDLLTGRPIETLSDPGYRAIRDFLACRVDGTPLPPSSIQFQPDLYYPATLQLLVLAGIREKYPSCL</sequence>
<keyword evidence="11" id="KW-0614">Plasmid</keyword>
<keyword evidence="12" id="KW-1185">Reference proteome</keyword>
<keyword evidence="4 9" id="KW-0378">Hydrolase</keyword>
<evidence type="ECO:0000256" key="9">
    <source>
        <dbReference type="RuleBase" id="RU361167"/>
    </source>
</evidence>